<dbReference type="Gene3D" id="3.30.420.40">
    <property type="match status" value="2"/>
</dbReference>
<dbReference type="PANTHER" id="PTHR11735">
    <property type="entry name" value="TRNA N6-ADENOSINE THREONYLCARBAMOYLTRANSFERASE"/>
    <property type="match status" value="1"/>
</dbReference>
<organism evidence="8 9">
    <name type="scientific">Salinimonas iocasae</name>
    <dbReference type="NCBI Taxonomy" id="2572577"/>
    <lineage>
        <taxon>Bacteria</taxon>
        <taxon>Pseudomonadati</taxon>
        <taxon>Pseudomonadota</taxon>
        <taxon>Gammaproteobacteria</taxon>
        <taxon>Alteromonadales</taxon>
        <taxon>Alteromonadaceae</taxon>
        <taxon>Alteromonas/Salinimonas group</taxon>
        <taxon>Salinimonas</taxon>
    </lineage>
</organism>
<dbReference type="Proteomes" id="UP000304912">
    <property type="component" value="Chromosome"/>
</dbReference>
<dbReference type="InterPro" id="IPR022496">
    <property type="entry name" value="T6A_TsaB"/>
</dbReference>
<dbReference type="InterPro" id="IPR000905">
    <property type="entry name" value="Gcp-like_dom"/>
</dbReference>
<evidence type="ECO:0000256" key="3">
    <source>
        <dbReference type="ARBA" id="ARBA00019012"/>
    </source>
</evidence>
<dbReference type="SUPFAM" id="SSF53067">
    <property type="entry name" value="Actin-like ATPase domain"/>
    <property type="match status" value="2"/>
</dbReference>
<comment type="similarity">
    <text evidence="2">Belongs to the KAE1 / TsaD family. TsaB subfamily.</text>
</comment>
<gene>
    <name evidence="8" type="primary">tsaB</name>
    <name evidence="8" type="ORF">FBQ74_06265</name>
</gene>
<protein>
    <recommendedName>
        <fullName evidence="3">tRNA threonylcarbamoyladenosine biosynthesis protein TsaB</fullName>
    </recommendedName>
    <alternativeName>
        <fullName evidence="6">t(6)A37 threonylcarbamoyladenosine biosynthesis protein TsaB</fullName>
    </alternativeName>
</protein>
<dbReference type="InterPro" id="IPR043129">
    <property type="entry name" value="ATPase_NBD"/>
</dbReference>
<evidence type="ECO:0000256" key="2">
    <source>
        <dbReference type="ARBA" id="ARBA00010493"/>
    </source>
</evidence>
<dbReference type="AlphaFoldDB" id="A0A5B7YCW7"/>
<proteinExistence type="inferred from homology"/>
<evidence type="ECO:0000313" key="8">
    <source>
        <dbReference type="EMBL" id="QCZ93116.1"/>
    </source>
</evidence>
<dbReference type="FunFam" id="3.30.420.40:FF:000097">
    <property type="entry name" value="tRNA threonylcarbamoyladenosine biosynthesis protein TsaB"/>
    <property type="match status" value="1"/>
</dbReference>
<keyword evidence="4" id="KW-0963">Cytoplasm</keyword>
<dbReference type="KEGG" id="salk:FBQ74_06265"/>
<dbReference type="OrthoDB" id="9809995at2"/>
<evidence type="ECO:0000256" key="5">
    <source>
        <dbReference type="ARBA" id="ARBA00022694"/>
    </source>
</evidence>
<dbReference type="RefSeq" id="WP_139755863.1">
    <property type="nucleotide sequence ID" value="NZ_CP039852.1"/>
</dbReference>
<dbReference type="GO" id="GO:0016740">
    <property type="term" value="F:transferase activity"/>
    <property type="evidence" value="ECO:0007669"/>
    <property type="project" value="UniProtKB-KW"/>
</dbReference>
<dbReference type="GO" id="GO:0005829">
    <property type="term" value="C:cytosol"/>
    <property type="evidence" value="ECO:0007669"/>
    <property type="project" value="TreeGrafter"/>
</dbReference>
<dbReference type="GO" id="GO:0002949">
    <property type="term" value="P:tRNA threonylcarbamoyladenosine modification"/>
    <property type="evidence" value="ECO:0007669"/>
    <property type="project" value="InterPro"/>
</dbReference>
<dbReference type="NCBIfam" id="TIGR03725">
    <property type="entry name" value="T6A_YeaZ"/>
    <property type="match status" value="1"/>
</dbReference>
<evidence type="ECO:0000256" key="1">
    <source>
        <dbReference type="ARBA" id="ARBA00004496"/>
    </source>
</evidence>
<feature type="domain" description="Gcp-like" evidence="7">
    <location>
        <begin position="28"/>
        <end position="220"/>
    </location>
</feature>
<name>A0A5B7YCW7_9ALTE</name>
<reference evidence="8 9" key="1">
    <citation type="submission" date="2019-04" db="EMBL/GenBank/DDBJ databases">
        <title>Salinimonas iocasae sp. nov., a halophilic bacterium isolated from the outer tube casing of tubeworms in Okinawa Trough.</title>
        <authorList>
            <person name="Zhang H."/>
            <person name="Wang H."/>
            <person name="Li C."/>
        </authorList>
    </citation>
    <scope>NUCLEOTIDE SEQUENCE [LARGE SCALE GENOMIC DNA]</scope>
    <source>
        <strain evidence="8 9">KX18D6</strain>
    </source>
</reference>
<sequence length="227" mass="24271">MRILAIDTATEALSVAVQYNDEIIDRFEVCPQQHSQKLLPMVDEVLGEAGLSLKQLDGLVFGRGPGSFTGVRIATGMVQGLAFGAQLPVVGVSTLAAMAQQAITDENAQTVVSAIDARMSEVYFGQFSAQDGLAVSSGGEQVCAPDIAASMLPETSFHAVGTGWQAYEALNRADDNIVKTQILYPHARHMLSLAAPEFAAGNTQDAMSVMPIYLRDKVTWKKLPGRE</sequence>
<dbReference type="EMBL" id="CP039852">
    <property type="protein sequence ID" value="QCZ93116.1"/>
    <property type="molecule type" value="Genomic_DNA"/>
</dbReference>
<evidence type="ECO:0000256" key="6">
    <source>
        <dbReference type="ARBA" id="ARBA00032446"/>
    </source>
</evidence>
<keyword evidence="9" id="KW-1185">Reference proteome</keyword>
<keyword evidence="5" id="KW-0819">tRNA processing</keyword>
<comment type="subcellular location">
    <subcellularLocation>
        <location evidence="1">Cytoplasm</location>
    </subcellularLocation>
</comment>
<dbReference type="CDD" id="cd24032">
    <property type="entry name" value="ASKHA_NBD_TsaB"/>
    <property type="match status" value="1"/>
</dbReference>
<keyword evidence="8" id="KW-0808">Transferase</keyword>
<dbReference type="Pfam" id="PF00814">
    <property type="entry name" value="TsaD"/>
    <property type="match status" value="1"/>
</dbReference>
<evidence type="ECO:0000256" key="4">
    <source>
        <dbReference type="ARBA" id="ARBA00022490"/>
    </source>
</evidence>
<dbReference type="PANTHER" id="PTHR11735:SF11">
    <property type="entry name" value="TRNA THREONYLCARBAMOYLADENOSINE BIOSYNTHESIS PROTEIN TSAB"/>
    <property type="match status" value="1"/>
</dbReference>
<evidence type="ECO:0000259" key="7">
    <source>
        <dbReference type="Pfam" id="PF00814"/>
    </source>
</evidence>
<accession>A0A5B7YCW7</accession>
<evidence type="ECO:0000313" key="9">
    <source>
        <dbReference type="Proteomes" id="UP000304912"/>
    </source>
</evidence>